<dbReference type="PANTHER" id="PTHR41248:SF1">
    <property type="entry name" value="NORD PROTEIN"/>
    <property type="match status" value="1"/>
</dbReference>
<dbReference type="AlphaFoldDB" id="A0A9D1Q756"/>
<protein>
    <recommendedName>
        <fullName evidence="3">VWFA domain-containing protein</fullName>
    </recommendedName>
</protein>
<evidence type="ECO:0000313" key="2">
    <source>
        <dbReference type="Proteomes" id="UP000823933"/>
    </source>
</evidence>
<dbReference type="PANTHER" id="PTHR41248">
    <property type="entry name" value="NORD PROTEIN"/>
    <property type="match status" value="1"/>
</dbReference>
<name>A0A9D1Q756_9FIRM</name>
<proteinExistence type="predicted"/>
<dbReference type="SUPFAM" id="SSF53300">
    <property type="entry name" value="vWA-like"/>
    <property type="match status" value="1"/>
</dbReference>
<dbReference type="Proteomes" id="UP000823933">
    <property type="component" value="Unassembled WGS sequence"/>
</dbReference>
<evidence type="ECO:0000313" key="1">
    <source>
        <dbReference type="EMBL" id="HIW07822.1"/>
    </source>
</evidence>
<accession>A0A9D1Q756</accession>
<gene>
    <name evidence="1" type="ORF">H9890_00255</name>
</gene>
<dbReference type="InterPro" id="IPR051928">
    <property type="entry name" value="NorD/CobT"/>
</dbReference>
<dbReference type="InterPro" id="IPR036465">
    <property type="entry name" value="vWFA_dom_sf"/>
</dbReference>
<reference evidence="1" key="1">
    <citation type="journal article" date="2021" name="PeerJ">
        <title>Extensive microbial diversity within the chicken gut microbiome revealed by metagenomics and culture.</title>
        <authorList>
            <person name="Gilroy R."/>
            <person name="Ravi A."/>
            <person name="Getino M."/>
            <person name="Pursley I."/>
            <person name="Horton D.L."/>
            <person name="Alikhan N.F."/>
            <person name="Baker D."/>
            <person name="Gharbi K."/>
            <person name="Hall N."/>
            <person name="Watson M."/>
            <person name="Adriaenssens E.M."/>
            <person name="Foster-Nyarko E."/>
            <person name="Jarju S."/>
            <person name="Secka A."/>
            <person name="Antonio M."/>
            <person name="Oren A."/>
            <person name="Chaudhuri R.R."/>
            <person name="La Ragione R."/>
            <person name="Hildebrand F."/>
            <person name="Pallen M.J."/>
        </authorList>
    </citation>
    <scope>NUCLEOTIDE SEQUENCE</scope>
    <source>
        <strain evidence="1">ChiHcolR34-3080</strain>
    </source>
</reference>
<evidence type="ECO:0008006" key="3">
    <source>
        <dbReference type="Google" id="ProtNLM"/>
    </source>
</evidence>
<reference evidence="1" key="2">
    <citation type="submission" date="2021-04" db="EMBL/GenBank/DDBJ databases">
        <authorList>
            <person name="Gilroy R."/>
        </authorList>
    </citation>
    <scope>NUCLEOTIDE SEQUENCE</scope>
    <source>
        <strain evidence="1">ChiHcolR34-3080</strain>
    </source>
</reference>
<comment type="caution">
    <text evidence="1">The sequence shown here is derived from an EMBL/GenBank/DDBJ whole genome shotgun (WGS) entry which is preliminary data.</text>
</comment>
<sequence>MLTQHTSAQQRRALNQIWNAAGEYGFDPLFLAQTAGGAPDLYMNTIVGCVRRWYGAEMPRALFGAWAEDRRQAMLDDLAWLALEHAVFEREAAVRPALAELRLTHARDFFAQEYKLSRQEWMAKNQLVYTMQAARWRSVLGQRPPVMTPYEKRLSDALACSGALDGDALAAAVRDAFARFYLFDGTARARAPLRLHFDGKWASAMTKFMPTEIVHTDVLTAGHHASGSGGGGEKLDIRRARFKLNENAETDRAYIESCFGRSLYPPEELAAIEQQLCTGVHAGCHLWFTAGAPDPARARSGESQRLTGEAALQAERNRAAYAKDSTLYQNAILRLAEQIRNCIQVHSQVETETARSGRLDSPRVWRAAVVEDGRVFLREASDDRPGFSVDLLLDASSSRMHCQEEIAAQGYILAESLRQCGVPVRVTSFCSLRGYTVLRVLKGFADKNGSRKIFGYFASGWNRDGLVLRAAGELVKSAPLERRLVLLLTDASPNDSHRIPPGGAYPFGHDYADRAGVEDAAREVRALRQKNVRVAAVFTGEDRSAGDAAEIYGRSCARIRSMDQLAGAAGALIRGEIGGLAD</sequence>
<organism evidence="1 2">
    <name type="scientific">Candidatus Faecalibacterium intestinigallinarum</name>
    <dbReference type="NCBI Taxonomy" id="2838581"/>
    <lineage>
        <taxon>Bacteria</taxon>
        <taxon>Bacillati</taxon>
        <taxon>Bacillota</taxon>
        <taxon>Clostridia</taxon>
        <taxon>Eubacteriales</taxon>
        <taxon>Oscillospiraceae</taxon>
        <taxon>Faecalibacterium</taxon>
    </lineage>
</organism>
<dbReference type="EMBL" id="DXHQ01000004">
    <property type="protein sequence ID" value="HIW07822.1"/>
    <property type="molecule type" value="Genomic_DNA"/>
</dbReference>